<sequence length="741" mass="78202">MSTVLYIHPPHGCYVFKMEINMSDNETVPTQGVDYGHTIVGWPVRPKWGQPDAGASIGINPDFDPVTGNGWLPEEDGYNHDLPAGTPADVQSAINQVKQAGGLMSVDLRKLRPAAGYPWDPTVAWDPVFVYFPAKAVSDSDLSAGSLPETVPVHSRIQDDVHDGAQFISITGSGSQLYNLPVIKATPTPRGPYYTIGHLPGPMGPYTFTFNANAPHSEMHFARDEEKVSALHPAGFTVGANTTDCIVVFPEGSGLEPLYFSMTVILPEGPLKQRQEEENQARAKADAEAKAKAEAEAKAKADAEAKAKAEAEAKAKAEAEAKAKAEREALFARAGVVPAPTYTPEMVKSAEAALGAAGVMVLGQTPGAMQLSVAGGGVLTATGEILSSLGAAVGRVIASLGATATAGTAGPMVAAASAILFSPAAGGGSDRVPGRDLNAMFALNAQLLAGPDVKIEPGATSVNLPERGQLVNSNGQMALQLLKTGDTLPAAVPVLNAVRDAATGLDRITVPAVAGAPERTILVNPAPPPAAPSDTASPPPSVPVTPVHTGTEIKPVETITVTTTPAADIGGLQDFIYWRPDAAGTGVEPVYVMLSGLYGETNAKGKYSGRDYNSDKAGGPIQDLDWKTATIDREGVDKVKLHTGRFGELPDNKVMIDRLENILNGGLQATDTDLRFYTHEIRELERYRNLGVKDGVIPDNYDEVWNNTHTATLEDYKINEKTQPLYTPEAEEAYRKAEEGK</sequence>
<dbReference type="Proteomes" id="UP000839618">
    <property type="component" value="Unassembled WGS sequence"/>
</dbReference>
<keyword evidence="4" id="KW-0175">Coiled coil</keyword>
<feature type="domain" description="Pyosin/cloacin translocation" evidence="6">
    <location>
        <begin position="22"/>
        <end position="285"/>
    </location>
</feature>
<dbReference type="InterPro" id="IPR036302">
    <property type="entry name" value="Pyosin/cloacin_T_dom_sf"/>
</dbReference>
<dbReference type="GO" id="GO:0031640">
    <property type="term" value="P:killing of cells of another organism"/>
    <property type="evidence" value="ECO:0007669"/>
    <property type="project" value="UniProtKB-KW"/>
</dbReference>
<evidence type="ECO:0000256" key="5">
    <source>
        <dbReference type="SAM" id="MobiDB-lite"/>
    </source>
</evidence>
<dbReference type="GO" id="GO:0042742">
    <property type="term" value="P:defense response to bacterium"/>
    <property type="evidence" value="ECO:0007669"/>
    <property type="project" value="UniProtKB-KW"/>
</dbReference>
<evidence type="ECO:0000259" key="7">
    <source>
        <dbReference type="Pfam" id="PF06958"/>
    </source>
</evidence>
<organism evidence="8">
    <name type="scientific">Salmonella enterica</name>
    <name type="common">Salmonella choleraesuis</name>
    <dbReference type="NCBI Taxonomy" id="28901"/>
    <lineage>
        <taxon>Bacteria</taxon>
        <taxon>Pseudomonadati</taxon>
        <taxon>Pseudomonadota</taxon>
        <taxon>Gammaproteobacteria</taxon>
        <taxon>Enterobacterales</taxon>
        <taxon>Enterobacteriaceae</taxon>
        <taxon>Salmonella</taxon>
    </lineage>
</organism>
<evidence type="ECO:0000259" key="6">
    <source>
        <dbReference type="Pfam" id="PF03515"/>
    </source>
</evidence>
<dbReference type="Pfam" id="PF06958">
    <property type="entry name" value="Pyocin_S"/>
    <property type="match status" value="1"/>
</dbReference>
<dbReference type="AlphaFoldDB" id="A0A633I5B2"/>
<feature type="region of interest" description="Disordered" evidence="5">
    <location>
        <begin position="525"/>
        <end position="548"/>
    </location>
</feature>
<keyword evidence="2" id="KW-0044">Antibiotic</keyword>
<gene>
    <name evidence="8" type="ORF">GC609_04395</name>
</gene>
<evidence type="ECO:0000256" key="1">
    <source>
        <dbReference type="ARBA" id="ARBA00022529"/>
    </source>
</evidence>
<keyword evidence="1" id="KW-0929">Antimicrobial</keyword>
<reference evidence="8" key="1">
    <citation type="submission" date="2019-10" db="EMBL/GenBank/DDBJ databases">
        <authorList>
            <consortium name="PulseNet: The National Subtyping Network for Foodborne Disease Surveillance"/>
            <person name="Tarr C.L."/>
            <person name="Trees E."/>
            <person name="Katz L.S."/>
            <person name="Carleton-Romer H.A."/>
            <person name="Stroika S."/>
            <person name="Kucerova Z."/>
            <person name="Roache K.F."/>
            <person name="Sabol A.L."/>
            <person name="Besser J."/>
            <person name="Gerner-Smidt P."/>
        </authorList>
    </citation>
    <scope>NUCLEOTIDE SEQUENCE [LARGE SCALE GENOMIC DNA]</scope>
    <source>
        <strain evidence="8">PNUSAS109563</strain>
    </source>
</reference>
<protein>
    <submittedName>
        <fullName evidence="8">Colicin-D</fullName>
    </submittedName>
</protein>
<feature type="domain" description="Pyosin/cloacin translocation" evidence="7">
    <location>
        <begin position="455"/>
        <end position="593"/>
    </location>
</feature>
<evidence type="ECO:0000256" key="4">
    <source>
        <dbReference type="SAM" id="Coils"/>
    </source>
</evidence>
<evidence type="ECO:0000313" key="8">
    <source>
        <dbReference type="EMBL" id="EDH2514508.1"/>
    </source>
</evidence>
<proteinExistence type="predicted"/>
<keyword evidence="3" id="KW-0078">Bacteriocin</keyword>
<dbReference type="InterPro" id="IPR016128">
    <property type="entry name" value="Pyosin/cloacin_T_dom"/>
</dbReference>
<comment type="caution">
    <text evidence="8">The sequence shown here is derived from an EMBL/GenBank/DDBJ whole genome shotgun (WGS) entry which is preliminary data.</text>
</comment>
<name>A0A633I5B2_SALER</name>
<dbReference type="EMBL" id="AAMGXV010000001">
    <property type="protein sequence ID" value="EDH2514508.1"/>
    <property type="molecule type" value="Genomic_DNA"/>
</dbReference>
<dbReference type="Pfam" id="PF03515">
    <property type="entry name" value="Cloacin"/>
    <property type="match status" value="1"/>
</dbReference>
<accession>A0A633I5B2</accession>
<evidence type="ECO:0000256" key="3">
    <source>
        <dbReference type="ARBA" id="ARBA00023048"/>
    </source>
</evidence>
<feature type="compositionally biased region" description="Pro residues" evidence="5">
    <location>
        <begin position="525"/>
        <end position="543"/>
    </location>
</feature>
<dbReference type="SUPFAM" id="SSF69369">
    <property type="entry name" value="Cloacin translocation domain"/>
    <property type="match status" value="2"/>
</dbReference>
<feature type="coiled-coil region" evidence="4">
    <location>
        <begin position="284"/>
        <end position="329"/>
    </location>
</feature>
<evidence type="ECO:0000256" key="2">
    <source>
        <dbReference type="ARBA" id="ARBA00023022"/>
    </source>
</evidence>